<evidence type="ECO:0008006" key="2">
    <source>
        <dbReference type="Google" id="ProtNLM"/>
    </source>
</evidence>
<evidence type="ECO:0000313" key="1">
    <source>
        <dbReference type="EMBL" id="QJB03258.1"/>
    </source>
</evidence>
<organism evidence="1">
    <name type="scientific">viral metagenome</name>
    <dbReference type="NCBI Taxonomy" id="1070528"/>
    <lineage>
        <taxon>unclassified sequences</taxon>
        <taxon>metagenomes</taxon>
        <taxon>organismal metagenomes</taxon>
    </lineage>
</organism>
<proteinExistence type="predicted"/>
<name>A0A6M3M7P1_9ZZZZ</name>
<accession>A0A6M3M7P1</accession>
<dbReference type="EMBL" id="MT143834">
    <property type="protein sequence ID" value="QJB03258.1"/>
    <property type="molecule type" value="Genomic_DNA"/>
</dbReference>
<reference evidence="1" key="1">
    <citation type="submission" date="2020-03" db="EMBL/GenBank/DDBJ databases">
        <title>The deep terrestrial virosphere.</title>
        <authorList>
            <person name="Holmfeldt K."/>
            <person name="Nilsson E."/>
            <person name="Simone D."/>
            <person name="Lopez-Fernandez M."/>
            <person name="Wu X."/>
            <person name="de Brujin I."/>
            <person name="Lundin D."/>
            <person name="Andersson A."/>
            <person name="Bertilsson S."/>
            <person name="Dopson M."/>
        </authorList>
    </citation>
    <scope>NUCLEOTIDE SEQUENCE</scope>
    <source>
        <strain evidence="1">MM171B00830</strain>
    </source>
</reference>
<protein>
    <recommendedName>
        <fullName evidence="2">Glycosyltransferase</fullName>
    </recommendedName>
</protein>
<gene>
    <name evidence="1" type="ORF">MM171B00830_0008</name>
</gene>
<dbReference type="AlphaFoldDB" id="A0A6M3M7P1"/>
<sequence length="218" mass="26066">MKLLINQPGRNGDILICLPIAKWYSKDYEVDWLCPQEYHLNFRGVGYCRPVVEICEDYDKVIDLSFGVRQGTKLHDWWVRTQYQWQSFIIPKYKLAGVPLIERWNLVWRRHIAKELSLYKKIVNKYGRGYAVVHESTHDVRTCIKVKNKVLFGSIEDYSVFDWYKVLLNAREIHCIDSLLCNFVDVIPELLEKPKFYYKTFRPTDVWGSILINNWIRK</sequence>